<gene>
    <name evidence="1" type="ORF">FKW77_003508</name>
</gene>
<evidence type="ECO:0008006" key="3">
    <source>
        <dbReference type="Google" id="ProtNLM"/>
    </source>
</evidence>
<organism evidence="1 2">
    <name type="scientific">Venturia effusa</name>
    <dbReference type="NCBI Taxonomy" id="50376"/>
    <lineage>
        <taxon>Eukaryota</taxon>
        <taxon>Fungi</taxon>
        <taxon>Dikarya</taxon>
        <taxon>Ascomycota</taxon>
        <taxon>Pezizomycotina</taxon>
        <taxon>Dothideomycetes</taxon>
        <taxon>Pleosporomycetidae</taxon>
        <taxon>Venturiales</taxon>
        <taxon>Venturiaceae</taxon>
        <taxon>Venturia</taxon>
    </lineage>
</organism>
<dbReference type="AlphaFoldDB" id="A0A517KZ86"/>
<accession>A0A517KZ86</accession>
<dbReference type="Proteomes" id="UP000316270">
    <property type="component" value="Chromosome 2"/>
</dbReference>
<evidence type="ECO:0000313" key="1">
    <source>
        <dbReference type="EMBL" id="QDS68700.1"/>
    </source>
</evidence>
<evidence type="ECO:0000313" key="2">
    <source>
        <dbReference type="Proteomes" id="UP000316270"/>
    </source>
</evidence>
<protein>
    <recommendedName>
        <fullName evidence="3">Ubiquitin-like protease family profile domain-containing protein</fullName>
    </recommendedName>
</protein>
<dbReference type="SUPFAM" id="SSF54001">
    <property type="entry name" value="Cysteine proteinases"/>
    <property type="match status" value="1"/>
</dbReference>
<dbReference type="EMBL" id="CP042186">
    <property type="protein sequence ID" value="QDS68700.1"/>
    <property type="molecule type" value="Genomic_DNA"/>
</dbReference>
<dbReference type="InterPro" id="IPR038765">
    <property type="entry name" value="Papain-like_cys_pep_sf"/>
</dbReference>
<reference evidence="1 2" key="1">
    <citation type="submission" date="2019-07" db="EMBL/GenBank/DDBJ databases">
        <title>Finished genome of Venturia effusa.</title>
        <authorList>
            <person name="Young C.A."/>
            <person name="Cox M.P."/>
            <person name="Ganley A.R.D."/>
            <person name="David W.J."/>
        </authorList>
    </citation>
    <scope>NUCLEOTIDE SEQUENCE [LARGE SCALE GENOMIC DNA]</scope>
    <source>
        <strain evidence="2">albino</strain>
    </source>
</reference>
<keyword evidence="2" id="KW-1185">Reference proteome</keyword>
<proteinExistence type="predicted"/>
<name>A0A517KZ86_9PEZI</name>
<dbReference type="Gene3D" id="3.40.395.10">
    <property type="entry name" value="Adenoviral Proteinase, Chain A"/>
    <property type="match status" value="1"/>
</dbReference>
<sequence length="345" mass="39541">MTRIFHLNPTTRADKNTIAEPSDWNSGYEHCEDILDRLHFYESNQWVNPDDSDVANRIANMVLEVVPYFQNQANVDALRRARTTPDAYQNTVMHIGQSHKAEVTLDDLLTLVPSKGRAAWLTDRLMESLVQLIARPYIPGLIWFCSDGLLQTCMAALNHMNETGVDPFDFEQMLHTNRLDDILPGREIPPDARGIVFFHNPTKSHWITVFAHVDPTTRLGTIEIFNSAGNLGEEHSRQSLQFLLHCLSYKSPNRLFRRANWFANPVCSIACPQQSSENIDCGVFAVFSAINLLGREYPDVTERNDDEERRTHGLLLREHYMSELKEALDETDIAIWTIANRENYN</sequence>
<dbReference type="OrthoDB" id="10367795at2759"/>